<protein>
    <submittedName>
        <fullName evidence="1">Uncharacterized protein</fullName>
    </submittedName>
</protein>
<name>A0A1C2JLP2_ACITH</name>
<sequence length="134" mass="15140">MAYRHIKSRAKQQITANIITSDSDLIDSKDAIDLEKEFSEALMEAITELGTSDLDAFIHEPDEISLVIDLCESPEDYWTIRVDYGEAGWSRPEAFMMVYDVMRDAGIVAILLNDAEDDETGISEDLRPDAEVRH</sequence>
<organism evidence="1 2">
    <name type="scientific">Acidithiobacillus thiooxidans</name>
    <name type="common">Thiobacillus thiooxidans</name>
    <dbReference type="NCBI Taxonomy" id="930"/>
    <lineage>
        <taxon>Bacteria</taxon>
        <taxon>Pseudomonadati</taxon>
        <taxon>Pseudomonadota</taxon>
        <taxon>Acidithiobacillia</taxon>
        <taxon>Acidithiobacillales</taxon>
        <taxon>Acidithiobacillaceae</taxon>
        <taxon>Acidithiobacillus</taxon>
    </lineage>
</organism>
<dbReference type="AlphaFoldDB" id="A0A1C2JLP2"/>
<gene>
    <name evidence="1" type="ORF">A6P07_03230</name>
</gene>
<reference evidence="1 2" key="1">
    <citation type="journal article" date="2016" name="Int. J. Mol. Sci.">
        <title>Comparative genomics of the extreme acidophile Acidithiobacillus thiooxidans reveals intraspecific divergence and niche adaptation.</title>
        <authorList>
            <person name="Zhang X."/>
            <person name="Feng X."/>
            <person name="Tao J."/>
            <person name="Ma L."/>
            <person name="Xiao Y."/>
            <person name="Liang Y."/>
            <person name="Liu X."/>
            <person name="Yin H."/>
        </authorList>
    </citation>
    <scope>NUCLEOTIDE SEQUENCE [LARGE SCALE GENOMIC DNA]</scope>
    <source>
        <strain evidence="1 2">A02</strain>
    </source>
</reference>
<dbReference type="Proteomes" id="UP000094893">
    <property type="component" value="Unassembled WGS sequence"/>
</dbReference>
<dbReference type="EMBL" id="LWSA01000030">
    <property type="protein sequence ID" value="OCX76125.1"/>
    <property type="molecule type" value="Genomic_DNA"/>
</dbReference>
<evidence type="ECO:0000313" key="1">
    <source>
        <dbReference type="EMBL" id="OCX76125.1"/>
    </source>
</evidence>
<comment type="caution">
    <text evidence="1">The sequence shown here is derived from an EMBL/GenBank/DDBJ whole genome shotgun (WGS) entry which is preliminary data.</text>
</comment>
<proteinExistence type="predicted"/>
<dbReference type="RefSeq" id="WP_024893964.1">
    <property type="nucleotide sequence ID" value="NZ_LWRZ01000026.1"/>
</dbReference>
<accession>A0A1C2JLP2</accession>
<evidence type="ECO:0000313" key="2">
    <source>
        <dbReference type="Proteomes" id="UP000094893"/>
    </source>
</evidence>